<dbReference type="Gene3D" id="1.10.1450.10">
    <property type="entry name" value="Tetraspanin"/>
    <property type="match status" value="1"/>
</dbReference>
<evidence type="ECO:0000313" key="8">
    <source>
        <dbReference type="Proteomes" id="UP000261620"/>
    </source>
</evidence>
<evidence type="ECO:0000256" key="6">
    <source>
        <dbReference type="RuleBase" id="RU361218"/>
    </source>
</evidence>
<feature type="transmembrane region" description="Helical" evidence="6">
    <location>
        <begin position="168"/>
        <end position="193"/>
    </location>
</feature>
<keyword evidence="3 6" id="KW-0812">Transmembrane</keyword>
<comment type="caution">
    <text evidence="6">Lacks conserved residue(s) required for the propagation of feature annotation.</text>
</comment>
<evidence type="ECO:0000256" key="3">
    <source>
        <dbReference type="ARBA" id="ARBA00022692"/>
    </source>
</evidence>
<comment type="subcellular location">
    <subcellularLocation>
        <location evidence="1 6">Membrane</location>
        <topology evidence="1 6">Multi-pass membrane protein</topology>
    </subcellularLocation>
</comment>
<evidence type="ECO:0000256" key="4">
    <source>
        <dbReference type="ARBA" id="ARBA00022989"/>
    </source>
</evidence>
<dbReference type="PANTHER" id="PTHR19282:SF561">
    <property type="entry name" value="TETRASPANIN"/>
    <property type="match status" value="1"/>
</dbReference>
<reference evidence="7" key="1">
    <citation type="submission" date="2025-08" db="UniProtKB">
        <authorList>
            <consortium name="Ensembl"/>
        </authorList>
    </citation>
    <scope>IDENTIFICATION</scope>
</reference>
<keyword evidence="4 6" id="KW-1133">Transmembrane helix</keyword>
<dbReference type="PRINTS" id="PR00259">
    <property type="entry name" value="TMFOUR"/>
</dbReference>
<dbReference type="PANTHER" id="PTHR19282">
    <property type="entry name" value="TETRASPANIN"/>
    <property type="match status" value="1"/>
</dbReference>
<dbReference type="AlphaFoldDB" id="A0A3Q3W4A5"/>
<evidence type="ECO:0000313" key="7">
    <source>
        <dbReference type="Ensembl" id="ENSMMOP00000011106.1"/>
    </source>
</evidence>
<reference evidence="7" key="2">
    <citation type="submission" date="2025-09" db="UniProtKB">
        <authorList>
            <consortium name="Ensembl"/>
        </authorList>
    </citation>
    <scope>IDENTIFICATION</scope>
</reference>
<dbReference type="OMA" id="NIDGCFD"/>
<dbReference type="InterPro" id="IPR018499">
    <property type="entry name" value="Tetraspanin/Peripherin"/>
</dbReference>
<evidence type="ECO:0000256" key="2">
    <source>
        <dbReference type="ARBA" id="ARBA00006840"/>
    </source>
</evidence>
<feature type="transmembrane region" description="Helical" evidence="6">
    <location>
        <begin position="45"/>
        <end position="66"/>
    </location>
</feature>
<feature type="transmembrane region" description="Helical" evidence="6">
    <location>
        <begin position="12"/>
        <end position="39"/>
    </location>
</feature>
<dbReference type="Proteomes" id="UP000261620">
    <property type="component" value="Unplaced"/>
</dbReference>
<keyword evidence="5 6" id="KW-0472">Membrane</keyword>
<dbReference type="GO" id="GO:0005886">
    <property type="term" value="C:plasma membrane"/>
    <property type="evidence" value="ECO:0007669"/>
    <property type="project" value="TreeGrafter"/>
</dbReference>
<dbReference type="CDD" id="cd03156">
    <property type="entry name" value="uroplakin_I_like_LEL"/>
    <property type="match status" value="1"/>
</dbReference>
<proteinExistence type="inferred from homology"/>
<sequence>MCCTGFLKTMMFIFNGGIFLAGAVILGVGIWTFVLLIIIFLPFQFFIIVLIIFLAEVAGAIVLFVFKDVASDLLGDLEDSVRKNIKDNYGKEESVSSLWNATMDGFKCCGIKNYTDFTGSPFNNKSNTYPQACCNPTITIFPCNATEAENSMIDGCFSKLLVAIEENAVIIAGVALGIAAIEIAAMVVSMVLYKDIGTKA</sequence>
<keyword evidence="8" id="KW-1185">Reference proteome</keyword>
<dbReference type="InterPro" id="IPR000301">
    <property type="entry name" value="Tetraspanin_animals"/>
</dbReference>
<dbReference type="SUPFAM" id="SSF48652">
    <property type="entry name" value="Tetraspanin"/>
    <property type="match status" value="1"/>
</dbReference>
<dbReference type="InterPro" id="IPR008952">
    <property type="entry name" value="Tetraspanin_EC2_sf"/>
</dbReference>
<evidence type="ECO:0000256" key="5">
    <source>
        <dbReference type="ARBA" id="ARBA00023136"/>
    </source>
</evidence>
<evidence type="ECO:0000256" key="1">
    <source>
        <dbReference type="ARBA" id="ARBA00004141"/>
    </source>
</evidence>
<accession>A0A3Q3W4A5</accession>
<dbReference type="PIRSF" id="PIRSF002419">
    <property type="entry name" value="Tetraspanin"/>
    <property type="match status" value="1"/>
</dbReference>
<dbReference type="Pfam" id="PF00335">
    <property type="entry name" value="Tetraspanin"/>
    <property type="match status" value="1"/>
</dbReference>
<protein>
    <recommendedName>
        <fullName evidence="6">Tetraspanin</fullName>
    </recommendedName>
</protein>
<dbReference type="Ensembl" id="ENSMMOT00000011300.1">
    <property type="protein sequence ID" value="ENSMMOP00000011106.1"/>
    <property type="gene ID" value="ENSMMOG00000008570.1"/>
</dbReference>
<comment type="similarity">
    <text evidence="2 6">Belongs to the tetraspanin (TM4SF) family.</text>
</comment>
<organism evidence="7 8">
    <name type="scientific">Mola mola</name>
    <name type="common">Ocean sunfish</name>
    <name type="synonym">Tetraodon mola</name>
    <dbReference type="NCBI Taxonomy" id="94237"/>
    <lineage>
        <taxon>Eukaryota</taxon>
        <taxon>Metazoa</taxon>
        <taxon>Chordata</taxon>
        <taxon>Craniata</taxon>
        <taxon>Vertebrata</taxon>
        <taxon>Euteleostomi</taxon>
        <taxon>Actinopterygii</taxon>
        <taxon>Neopterygii</taxon>
        <taxon>Teleostei</taxon>
        <taxon>Neoteleostei</taxon>
        <taxon>Acanthomorphata</taxon>
        <taxon>Eupercaria</taxon>
        <taxon>Tetraodontiformes</taxon>
        <taxon>Molidae</taxon>
        <taxon>Mola</taxon>
    </lineage>
</organism>
<name>A0A3Q3W4A5_MOLML</name>